<organism evidence="1 2">
    <name type="scientific">Glacieibacterium frigidum</name>
    <dbReference type="NCBI Taxonomy" id="2593303"/>
    <lineage>
        <taxon>Bacteria</taxon>
        <taxon>Pseudomonadati</taxon>
        <taxon>Pseudomonadota</taxon>
        <taxon>Alphaproteobacteria</taxon>
        <taxon>Sphingomonadales</taxon>
        <taxon>Sphingosinicellaceae</taxon>
        <taxon>Glacieibacterium</taxon>
    </lineage>
</organism>
<protein>
    <submittedName>
        <fullName evidence="1">DUF1489 family protein</fullName>
    </submittedName>
</protein>
<dbReference type="AlphaFoldDB" id="A0A552UGR4"/>
<comment type="caution">
    <text evidence="1">The sequence shown here is derived from an EMBL/GenBank/DDBJ whole genome shotgun (WGS) entry which is preliminary data.</text>
</comment>
<dbReference type="Pfam" id="PF07370">
    <property type="entry name" value="DUF1489"/>
    <property type="match status" value="1"/>
</dbReference>
<name>A0A552UGR4_9SPHN</name>
<keyword evidence="2" id="KW-1185">Reference proteome</keyword>
<dbReference type="Proteomes" id="UP000317894">
    <property type="component" value="Unassembled WGS sequence"/>
</dbReference>
<dbReference type="OrthoDB" id="9798292at2"/>
<reference evidence="1 2" key="1">
    <citation type="submission" date="2019-07" db="EMBL/GenBank/DDBJ databases">
        <title>Novel species isolated from glacier.</title>
        <authorList>
            <person name="Liu Q."/>
            <person name="Xin Y.-H."/>
        </authorList>
    </citation>
    <scope>NUCLEOTIDE SEQUENCE [LARGE SCALE GENOMIC DNA]</scope>
    <source>
        <strain evidence="1 2">LB1R16</strain>
    </source>
</reference>
<dbReference type="PIRSF" id="PIRSF032025">
    <property type="entry name" value="UCP032025"/>
    <property type="match status" value="1"/>
</dbReference>
<evidence type="ECO:0000313" key="1">
    <source>
        <dbReference type="EMBL" id="TRW17418.1"/>
    </source>
</evidence>
<accession>A0A552UGR4</accession>
<sequence>MVHLTKVAVGCADIDVLAARQAENAPVAGTARCLTRFMPKRAAELVGGSLFWIIKHRLVARQTILGLDMVETPWGVKCAIALVPGPVAVLGQPRRGHQGWRYLDPADAPRDLHAGDADLEAVPATMLRELQSLWLV</sequence>
<dbReference type="InterPro" id="IPR008320">
    <property type="entry name" value="UCP032025"/>
</dbReference>
<evidence type="ECO:0000313" key="2">
    <source>
        <dbReference type="Proteomes" id="UP000317894"/>
    </source>
</evidence>
<dbReference type="RefSeq" id="WP_143554963.1">
    <property type="nucleotide sequence ID" value="NZ_VJWA01000001.1"/>
</dbReference>
<proteinExistence type="predicted"/>
<gene>
    <name evidence="1" type="ORF">FMM06_04430</name>
</gene>
<dbReference type="EMBL" id="VJWA01000001">
    <property type="protein sequence ID" value="TRW17418.1"/>
    <property type="molecule type" value="Genomic_DNA"/>
</dbReference>